<dbReference type="Gene3D" id="3.80.10.10">
    <property type="entry name" value="Ribonuclease Inhibitor"/>
    <property type="match status" value="1"/>
</dbReference>
<keyword evidence="4 7" id="KW-0472">Membrane</keyword>
<keyword evidence="9" id="KW-1185">Reference proteome</keyword>
<gene>
    <name evidence="8" type="ORF">ACHAWO_004479</name>
</gene>
<dbReference type="AlphaFoldDB" id="A0ABD3NWV0"/>
<dbReference type="InterPro" id="IPR004254">
    <property type="entry name" value="AdipoR/HlyIII-related"/>
</dbReference>
<evidence type="ECO:0000256" key="3">
    <source>
        <dbReference type="ARBA" id="ARBA00022989"/>
    </source>
</evidence>
<feature type="compositionally biased region" description="Low complexity" evidence="6">
    <location>
        <begin position="139"/>
        <end position="148"/>
    </location>
</feature>
<evidence type="ECO:0000256" key="6">
    <source>
        <dbReference type="SAM" id="MobiDB-lite"/>
    </source>
</evidence>
<evidence type="ECO:0000256" key="2">
    <source>
        <dbReference type="ARBA" id="ARBA00022692"/>
    </source>
</evidence>
<dbReference type="PANTHER" id="PTHR20855">
    <property type="entry name" value="ADIPOR/PROGESTIN RECEPTOR-RELATED"/>
    <property type="match status" value="1"/>
</dbReference>
<dbReference type="SUPFAM" id="SSF52047">
    <property type="entry name" value="RNI-like"/>
    <property type="match status" value="1"/>
</dbReference>
<feature type="transmembrane region" description="Helical" evidence="7">
    <location>
        <begin position="420"/>
        <end position="444"/>
    </location>
</feature>
<comment type="subcellular location">
    <subcellularLocation>
        <location evidence="1">Membrane</location>
        <topology evidence="1">Multi-pass membrane protein</topology>
    </subcellularLocation>
</comment>
<evidence type="ECO:0000256" key="7">
    <source>
        <dbReference type="SAM" id="Phobius"/>
    </source>
</evidence>
<feature type="compositionally biased region" description="Low complexity" evidence="6">
    <location>
        <begin position="112"/>
        <end position="129"/>
    </location>
</feature>
<feature type="binding site" evidence="5">
    <location>
        <position position="442"/>
    </location>
    <ligand>
        <name>Zn(2+)</name>
        <dbReference type="ChEBI" id="CHEBI:29105"/>
    </ligand>
</feature>
<keyword evidence="3 7" id="KW-1133">Transmembrane helix</keyword>
<comment type="caution">
    <text evidence="8">The sequence shown here is derived from an EMBL/GenBank/DDBJ whole genome shotgun (WGS) entry which is preliminary data.</text>
</comment>
<dbReference type="Pfam" id="PF03006">
    <property type="entry name" value="HlyIII"/>
    <property type="match status" value="1"/>
</dbReference>
<keyword evidence="5" id="KW-0479">Metal-binding</keyword>
<organism evidence="8 9">
    <name type="scientific">Cyclotella atomus</name>
    <dbReference type="NCBI Taxonomy" id="382360"/>
    <lineage>
        <taxon>Eukaryota</taxon>
        <taxon>Sar</taxon>
        <taxon>Stramenopiles</taxon>
        <taxon>Ochrophyta</taxon>
        <taxon>Bacillariophyta</taxon>
        <taxon>Coscinodiscophyceae</taxon>
        <taxon>Thalassiosirophycidae</taxon>
        <taxon>Stephanodiscales</taxon>
        <taxon>Stephanodiscaceae</taxon>
        <taxon>Cyclotella</taxon>
    </lineage>
</organism>
<feature type="region of interest" description="Disordered" evidence="6">
    <location>
        <begin position="112"/>
        <end position="155"/>
    </location>
</feature>
<accession>A0ABD3NWV0</accession>
<feature type="transmembrane region" description="Helical" evidence="7">
    <location>
        <begin position="517"/>
        <end position="538"/>
    </location>
</feature>
<keyword evidence="2 7" id="KW-0812">Transmembrane</keyword>
<evidence type="ECO:0000256" key="5">
    <source>
        <dbReference type="PIRSR" id="PIRSR604254-1"/>
    </source>
</evidence>
<dbReference type="Proteomes" id="UP001530400">
    <property type="component" value="Unassembled WGS sequence"/>
</dbReference>
<sequence>MSEAASGRKRTISNAMDLDPQEASGLTEQRGSDESGLRRRRLQPPEPTSDENAMSKEQSKLSAKQPSVVPLSMQLLRPFWAMGCCPDCRPDSSMVPTPLMLDSRLRSVSTASLSGLDTSRSSSRLSSDTPHMLSGEKTSASSISSESAPDTTQHQELQSSMITSYECITTIEQIIQEYTSACTIYGCPSRLNPGVLTCIRYSLPTLRVSGSFFDADMLALVEILIKHCNGALKFVKRLDFSVAGVEGRSVHGSSGGANNKMGFKSHGAYALSRVLAISRYIEEVYLPNNRIGPYGASALFEVLRENDTVKTLGMKGCRIGERGALAFKEKILGDGSRSALVDVDLSINRIGFRGCYEIEQAMKDYCESAVVQSMPMHVNLDANMVLQEVLNSVTHGLGVILAIIATILLTKRVQGLPSYYTVSCAIYSTALIVLYMTSTLYHSFFALRTIHSIFKVIDRCAIYILIAGSYSPFLVIALHHNEVWSWHLLLFIWACALGGMLVEATMFRWVHKAKFSLGMYIGMGWCCLICLPDLMAVLPKRASTLLVAGGLAYTAGIPFFVRKANLDHAIWHLFVLAGSIFHWLCVYLYVVAL</sequence>
<feature type="binding site" evidence="5">
    <location>
        <position position="568"/>
    </location>
    <ligand>
        <name>Zn(2+)</name>
        <dbReference type="ChEBI" id="CHEBI:29105"/>
    </ligand>
</feature>
<feature type="transmembrane region" description="Helical" evidence="7">
    <location>
        <begin position="389"/>
        <end position="408"/>
    </location>
</feature>
<evidence type="ECO:0000256" key="1">
    <source>
        <dbReference type="ARBA" id="ARBA00004141"/>
    </source>
</evidence>
<dbReference type="GO" id="GO:0016020">
    <property type="term" value="C:membrane"/>
    <property type="evidence" value="ECO:0007669"/>
    <property type="project" value="UniProtKB-SubCell"/>
</dbReference>
<reference evidence="8 9" key="1">
    <citation type="submission" date="2024-10" db="EMBL/GenBank/DDBJ databases">
        <title>Updated reference genomes for cyclostephanoid diatoms.</title>
        <authorList>
            <person name="Roberts W.R."/>
            <person name="Alverson A.J."/>
        </authorList>
    </citation>
    <scope>NUCLEOTIDE SEQUENCE [LARGE SCALE GENOMIC DNA]</scope>
    <source>
        <strain evidence="8 9">AJA010-31</strain>
    </source>
</reference>
<keyword evidence="5" id="KW-0862">Zinc</keyword>
<dbReference type="EMBL" id="JALLPJ020000913">
    <property type="protein sequence ID" value="KAL3779903.1"/>
    <property type="molecule type" value="Genomic_DNA"/>
</dbReference>
<protein>
    <submittedName>
        <fullName evidence="8">Uncharacterized protein</fullName>
    </submittedName>
</protein>
<name>A0ABD3NWV0_9STRA</name>
<feature type="region of interest" description="Disordered" evidence="6">
    <location>
        <begin position="1"/>
        <end position="67"/>
    </location>
</feature>
<evidence type="ECO:0000313" key="8">
    <source>
        <dbReference type="EMBL" id="KAL3779903.1"/>
    </source>
</evidence>
<dbReference type="InterPro" id="IPR032675">
    <property type="entry name" value="LRR_dom_sf"/>
</dbReference>
<feature type="transmembrane region" description="Helical" evidence="7">
    <location>
        <begin position="544"/>
        <end position="561"/>
    </location>
</feature>
<feature type="binding site" evidence="5">
    <location>
        <position position="572"/>
    </location>
    <ligand>
        <name>Zn(2+)</name>
        <dbReference type="ChEBI" id="CHEBI:29105"/>
    </ligand>
</feature>
<evidence type="ECO:0000313" key="9">
    <source>
        <dbReference type="Proteomes" id="UP001530400"/>
    </source>
</evidence>
<dbReference type="PANTHER" id="PTHR20855:SF3">
    <property type="entry name" value="LD03007P"/>
    <property type="match status" value="1"/>
</dbReference>
<feature type="transmembrane region" description="Helical" evidence="7">
    <location>
        <begin position="484"/>
        <end position="505"/>
    </location>
</feature>
<evidence type="ECO:0000256" key="4">
    <source>
        <dbReference type="ARBA" id="ARBA00023136"/>
    </source>
</evidence>
<proteinExistence type="predicted"/>
<feature type="transmembrane region" description="Helical" evidence="7">
    <location>
        <begin position="573"/>
        <end position="592"/>
    </location>
</feature>
<feature type="transmembrane region" description="Helical" evidence="7">
    <location>
        <begin position="456"/>
        <end position="478"/>
    </location>
</feature>